<organism evidence="1 2">
    <name type="scientific">Psychrobacillus faecigallinarum</name>
    <dbReference type="NCBI Taxonomy" id="2762235"/>
    <lineage>
        <taxon>Bacteria</taxon>
        <taxon>Bacillati</taxon>
        <taxon>Bacillota</taxon>
        <taxon>Bacilli</taxon>
        <taxon>Bacillales</taxon>
        <taxon>Bacillaceae</taxon>
        <taxon>Psychrobacillus</taxon>
    </lineage>
</organism>
<protein>
    <submittedName>
        <fullName evidence="1">Beta-propeller domain-containing protein</fullName>
    </submittedName>
</protein>
<proteinExistence type="predicted"/>
<evidence type="ECO:0000313" key="2">
    <source>
        <dbReference type="Proteomes" id="UP000640786"/>
    </source>
</evidence>
<evidence type="ECO:0000313" key="1">
    <source>
        <dbReference type="EMBL" id="MBD7944080.1"/>
    </source>
</evidence>
<comment type="caution">
    <text evidence="1">The sequence shown here is derived from an EMBL/GenBank/DDBJ whole genome shotgun (WGS) entry which is preliminary data.</text>
</comment>
<accession>A0ABR8R8K6</accession>
<dbReference type="Proteomes" id="UP000640786">
    <property type="component" value="Unassembled WGS sequence"/>
</dbReference>
<dbReference type="Pfam" id="PF09826">
    <property type="entry name" value="Beta_propel"/>
    <property type="match status" value="1"/>
</dbReference>
<dbReference type="RefSeq" id="WP_154311610.1">
    <property type="nucleotide sequence ID" value="NZ_JACSQO010000003.1"/>
</dbReference>
<keyword evidence="2" id="KW-1185">Reference proteome</keyword>
<sequence length="701" mass="79231">MKKWLISFIAIGLCLTVSTVWIYFSNQKVSAQSYVLSNQIFKADFSKAVSKDALEKEAVYLTDKSGNKVKAAYKLTNKGKSIEITGLQKGKYTLYVDEKYRLGKSEYTFEVHEAFPTVKSREELEAYFKLVMGSRENVKQETAEDMAMEAETKSTGSGGYSTTNNQVEGVEEADIVQTNGSHVFAISENNVVVNSIDDGKNMKMENKIRFTDSFYPSQLLLKGKTLLVIGQKNVYHTLDARDSQSRIDPAWESMTSVFLYDISNPKSPKLMREIASEGYMNGVRLNGDILYLVSTVMPRYWMMKENKDTELRPFTYDSKNSQEAVPLDYQQISILPGSLDGNYTVITALDISNPLVNEAQTKSFLGGSQQLYMSTENLYLTSVIYKNREAGTSKKMIWNPGEMDTEVYKFSLQDTSVEFVDSAKLTGTILNQFSMDEHNGYFRTVTTTGNPWDQSNTSENNLFILDKSMEIAGSITGLAKEERIYSARFMGDKAYMVTFRETDPLFVIDVADPNKPKVLGELKIPGFSNYLHPLGENHLIGFGYETTSFVPNGSKEPIIQTEGMKVSLFDVSDFANPKEVDTEIIGGQGTYSPIQYDHHALFQHVEKNLYGFPVAIYDKLEGQEYSSYKQDGAMIYEITPEAGIILKAELLTKENPAQLYEDWESMIQRIIYANDFLYTIALKEMKSYNLNTFKEIGLLSY</sequence>
<name>A0ABR8R8K6_9BACI</name>
<gene>
    <name evidence="1" type="ORF">H9650_08105</name>
</gene>
<reference evidence="1 2" key="1">
    <citation type="submission" date="2020-08" db="EMBL/GenBank/DDBJ databases">
        <title>A Genomic Blueprint of the Chicken Gut Microbiome.</title>
        <authorList>
            <person name="Gilroy R."/>
            <person name="Ravi A."/>
            <person name="Getino M."/>
            <person name="Pursley I."/>
            <person name="Horton D.L."/>
            <person name="Alikhan N.-F."/>
            <person name="Baker D."/>
            <person name="Gharbi K."/>
            <person name="Hall N."/>
            <person name="Watson M."/>
            <person name="Adriaenssens E.M."/>
            <person name="Foster-Nyarko E."/>
            <person name="Jarju S."/>
            <person name="Secka A."/>
            <person name="Antonio M."/>
            <person name="Oren A."/>
            <person name="Chaudhuri R."/>
            <person name="La Ragione R.M."/>
            <person name="Hildebrand F."/>
            <person name="Pallen M.J."/>
        </authorList>
    </citation>
    <scope>NUCLEOTIDE SEQUENCE [LARGE SCALE GENOMIC DNA]</scope>
    <source>
        <strain evidence="1 2">Sa2BUA9</strain>
    </source>
</reference>
<dbReference type="InterPro" id="IPR019198">
    <property type="entry name" value="Beta_propeller_containing"/>
</dbReference>
<dbReference type="EMBL" id="JACSQO010000003">
    <property type="protein sequence ID" value="MBD7944080.1"/>
    <property type="molecule type" value="Genomic_DNA"/>
</dbReference>